<organism evidence="1 2">
    <name type="scientific">Peiella sedimenti</name>
    <dbReference type="NCBI Taxonomy" id="3061083"/>
    <lineage>
        <taxon>Bacteria</taxon>
        <taxon>Pseudomonadati</taxon>
        <taxon>Pseudomonadota</taxon>
        <taxon>Alphaproteobacteria</taxon>
        <taxon>Caulobacterales</taxon>
        <taxon>Caulobacteraceae</taxon>
        <taxon>Peiella</taxon>
    </lineage>
</organism>
<dbReference type="PANTHER" id="PTHR18964:SF174">
    <property type="entry name" value="D-ALLOSE KINASE-RELATED"/>
    <property type="match status" value="1"/>
</dbReference>
<dbReference type="EMBL" id="JAUKTR010000004">
    <property type="protein sequence ID" value="MDO1559920.1"/>
    <property type="molecule type" value="Genomic_DNA"/>
</dbReference>
<accession>A0ABT8SMW2</accession>
<protein>
    <submittedName>
        <fullName evidence="1">ROK family protein</fullName>
    </submittedName>
</protein>
<dbReference type="SUPFAM" id="SSF53067">
    <property type="entry name" value="Actin-like ATPase domain"/>
    <property type="match status" value="1"/>
</dbReference>
<evidence type="ECO:0000313" key="1">
    <source>
        <dbReference type="EMBL" id="MDO1559920.1"/>
    </source>
</evidence>
<dbReference type="RefSeq" id="WP_302110352.1">
    <property type="nucleotide sequence ID" value="NZ_JAUKTR010000004.1"/>
</dbReference>
<dbReference type="PROSITE" id="PS01125">
    <property type="entry name" value="ROK"/>
    <property type="match status" value="1"/>
</dbReference>
<comment type="caution">
    <text evidence="1">The sequence shown here is derived from an EMBL/GenBank/DDBJ whole genome shotgun (WGS) entry which is preliminary data.</text>
</comment>
<name>A0ABT8SMW2_9CAUL</name>
<keyword evidence="2" id="KW-1185">Reference proteome</keyword>
<evidence type="ECO:0000313" key="2">
    <source>
        <dbReference type="Proteomes" id="UP001169063"/>
    </source>
</evidence>
<dbReference type="PANTHER" id="PTHR18964">
    <property type="entry name" value="ROK (REPRESSOR, ORF, KINASE) FAMILY"/>
    <property type="match status" value="1"/>
</dbReference>
<dbReference type="CDD" id="cd24066">
    <property type="entry name" value="ASKHA_NBD_ROK_EcFRK-like"/>
    <property type="match status" value="1"/>
</dbReference>
<proteinExistence type="predicted"/>
<reference evidence="1" key="1">
    <citation type="submission" date="2023-07" db="EMBL/GenBank/DDBJ databases">
        <title>Brevundimonas soil sp. nov., isolated from the soil of chemical plant.</title>
        <authorList>
            <person name="Wu N."/>
        </authorList>
    </citation>
    <scope>NUCLEOTIDE SEQUENCE</scope>
    <source>
        <strain evidence="1">XZ-24</strain>
    </source>
</reference>
<dbReference type="InterPro" id="IPR049874">
    <property type="entry name" value="ROK_cs"/>
</dbReference>
<sequence>MRMGIDLGGTKIEAAALDAEGRVVDRQRTPTPGDYDSLLEAIGGLVRELEARTQPMPRLGVCHPGSISPQTGLIRNANSVWLNGRDLHADLERALKRPVRMANDANCLALSEATDGAGAGFGVVFAAILGTGCGGGVVVDGRLLEGRNGMAAEWGHNPLPWARPEEYPGQACWCGRIGCLETWISGPGLEGDFARATGRKLRAPEIQALSDNGDAQAAAALDRHADRTARALAHLCHIIDPDVIVLGGGASNLPGLAEGLTDRIRPYAFSDVFDTPVRRAVHGDSSGVRGAAWLWPPD</sequence>
<dbReference type="Pfam" id="PF00480">
    <property type="entry name" value="ROK"/>
    <property type="match status" value="1"/>
</dbReference>
<dbReference type="InterPro" id="IPR000600">
    <property type="entry name" value="ROK"/>
</dbReference>
<gene>
    <name evidence="1" type="ORF">Q0812_10840</name>
</gene>
<dbReference type="Proteomes" id="UP001169063">
    <property type="component" value="Unassembled WGS sequence"/>
</dbReference>
<dbReference type="InterPro" id="IPR043129">
    <property type="entry name" value="ATPase_NBD"/>
</dbReference>
<dbReference type="Gene3D" id="3.30.420.40">
    <property type="match status" value="2"/>
</dbReference>